<dbReference type="Proteomes" id="UP001055013">
    <property type="component" value="Unassembled WGS sequence"/>
</dbReference>
<comment type="caution">
    <text evidence="1">The sequence shown here is derived from an EMBL/GenBank/DDBJ whole genome shotgun (WGS) entry which is preliminary data.</text>
</comment>
<evidence type="ECO:0000313" key="1">
    <source>
        <dbReference type="EMBL" id="GJH22523.1"/>
    </source>
</evidence>
<protein>
    <submittedName>
        <fullName evidence="1">DNA-binding domain-containing protein</fullName>
    </submittedName>
</protein>
<organism evidence="1 2">
    <name type="scientific">Caballeronia novacaledonica</name>
    <dbReference type="NCBI Taxonomy" id="1544861"/>
    <lineage>
        <taxon>Bacteria</taxon>
        <taxon>Pseudomonadati</taxon>
        <taxon>Pseudomonadota</taxon>
        <taxon>Betaproteobacteria</taxon>
        <taxon>Burkholderiales</taxon>
        <taxon>Burkholderiaceae</taxon>
        <taxon>Caballeronia</taxon>
    </lineage>
</organism>
<name>A0ACB5R627_9BURK</name>
<keyword evidence="1" id="KW-0238">DNA-binding</keyword>
<proteinExistence type="predicted"/>
<evidence type="ECO:0000313" key="2">
    <source>
        <dbReference type="Proteomes" id="UP001055013"/>
    </source>
</evidence>
<sequence length="284" mass="30727">MAHEHSVLASAGTGFIPESLCERQRHFAAALLNPDMRVPPGLVGPNREASEKRFNVHRNNVVAGLVGALKAAFPAVCRIAGDEFFAAMARVYVALEPPRTPVMLDYGETFPDFIRRFEPAQSVPYLHDVARFERAWVEAYHAAEASPADPALLAAIDSRSLPQIAFVLHPSVRVVRSSFPVVQIWSMNIEGGVPAAIDIWSGGESALVVRPHAEVEVCRLPAGAATFIQSLVENASVAEAATLALEEHASFDLAGALRDLFMIKAIAGWNIREGSRFSPIARDA</sequence>
<gene>
    <name evidence="1" type="ORF">CBA19CS22_38295</name>
</gene>
<keyword evidence="2" id="KW-1185">Reference proteome</keyword>
<dbReference type="EMBL" id="BPUR01000042">
    <property type="protein sequence ID" value="GJH22523.1"/>
    <property type="molecule type" value="Genomic_DNA"/>
</dbReference>
<reference evidence="1" key="1">
    <citation type="submission" date="2021-09" db="EMBL/GenBank/DDBJ databases">
        <title>Isolation and characterization of 3-chlorobenzoate degrading bacteria from soils in Shizuoka.</title>
        <authorList>
            <person name="Ifat A."/>
            <person name="Ogawa N."/>
            <person name="Kimbara K."/>
            <person name="Moriuchi R."/>
            <person name="Dohra H."/>
            <person name="Shintani M."/>
        </authorList>
    </citation>
    <scope>NUCLEOTIDE SEQUENCE</scope>
    <source>
        <strain evidence="1">19CS2-2</strain>
    </source>
</reference>
<accession>A0ACB5R627</accession>